<dbReference type="Pfam" id="PF01135">
    <property type="entry name" value="PCMT"/>
    <property type="match status" value="1"/>
</dbReference>
<organism evidence="3 4">
    <name type="scientific">Bacteroides helcogenes (strain ATCC 35417 / DSM 20613 / JCM 6297 / CCUG 15421 / P 36-108)</name>
    <dbReference type="NCBI Taxonomy" id="693979"/>
    <lineage>
        <taxon>Bacteria</taxon>
        <taxon>Pseudomonadati</taxon>
        <taxon>Bacteroidota</taxon>
        <taxon>Bacteroidia</taxon>
        <taxon>Bacteroidales</taxon>
        <taxon>Bacteroidaceae</taxon>
        <taxon>Bacteroides</taxon>
    </lineage>
</organism>
<dbReference type="PATRIC" id="fig|693979.3.peg.885"/>
<reference evidence="3 4" key="2">
    <citation type="journal article" date="2011" name="Stand. Genomic Sci.">
        <title>Complete genome sequence of Bacteroides helcogenes type strain (P 36-108).</title>
        <authorList>
            <person name="Pati A."/>
            <person name="Gronow S."/>
            <person name="Zeytun A."/>
            <person name="Lapidus A."/>
            <person name="Nolan M."/>
            <person name="Hammon N."/>
            <person name="Deshpande S."/>
            <person name="Cheng J.F."/>
            <person name="Tapia R."/>
            <person name="Han C."/>
            <person name="Goodwin L."/>
            <person name="Pitluck S."/>
            <person name="Liolios K."/>
            <person name="Pagani I."/>
            <person name="Ivanova N."/>
            <person name="Mavromatis K."/>
            <person name="Chen A."/>
            <person name="Palaniappan K."/>
            <person name="Land M."/>
            <person name="Hauser L."/>
            <person name="Chang Y.J."/>
            <person name="Jeffries C.D."/>
            <person name="Detter J.C."/>
            <person name="Brambilla E."/>
            <person name="Rohde M."/>
            <person name="Goker M."/>
            <person name="Woyke T."/>
            <person name="Bristow J."/>
            <person name="Eisen J.A."/>
            <person name="Markowitz V."/>
            <person name="Hugenholtz P."/>
            <person name="Kyrpides N.C."/>
            <person name="Klenk H.P."/>
            <person name="Lucas S."/>
        </authorList>
    </citation>
    <scope>NUCLEOTIDE SEQUENCE [LARGE SCALE GENOMIC DNA]</scope>
    <source>
        <strain evidence="4">ATCC 35417 / DSM 20613 / JCM 6297 / CCUG 15421 / P 36-108</strain>
    </source>
</reference>
<sequence>MTLTEETLRFIREHRNDDVRSLALQTHRYPMVDMPAAITQIAGHQAAKGKIPTWADVENILYPAHLSLEQCSSETTARHKAEMICTIARKENATVYDNLTDLTGGFGIDCAFLSSCFKQVTYVERQEQLCQIASHNFPLLGLTQISVCHDDGISHLQQMQPVDWIFIDPARRDSHGGKAVAIGDCEPDVSVLEDLLLEKARHVFVKLSPMLDLTLALNDLKHVQEAHIVSVNNECKELLLVLGHGESLSADEVPIHCINLGHGTDAGQGINPPALVFTRRKEKEQAVPHTTALKAYLYEPNASILKAGAFRSICASYKVEKLHPNSHLYTSDQYLAHFPGRKFKITGSCGFNKKEVKEMVGAEKKANLTVRNFPATVAELRKRMKLAEGGETYLFATTLGDEKKVLIRCRNVSEK</sequence>
<evidence type="ECO:0000313" key="3">
    <source>
        <dbReference type="EMBL" id="ADV42846.1"/>
    </source>
</evidence>
<dbReference type="AlphaFoldDB" id="E6SPF7"/>
<name>E6SPF7_BACT6</name>
<dbReference type="EMBL" id="CP002352">
    <property type="protein sequence ID" value="ADV42846.1"/>
    <property type="molecule type" value="Genomic_DNA"/>
</dbReference>
<dbReference type="InterPro" id="IPR041497">
    <property type="entry name" value="Thump-like"/>
</dbReference>
<dbReference type="eggNOG" id="COG0742">
    <property type="taxonomic scope" value="Bacteria"/>
</dbReference>
<dbReference type="Pfam" id="PF22013">
    <property type="entry name" value="PG_1098_Fer"/>
    <property type="match status" value="1"/>
</dbReference>
<evidence type="ECO:0000259" key="2">
    <source>
        <dbReference type="Pfam" id="PF22013"/>
    </source>
</evidence>
<dbReference type="Pfam" id="PF18096">
    <property type="entry name" value="Thump_like"/>
    <property type="match status" value="1"/>
</dbReference>
<dbReference type="Proteomes" id="UP000008630">
    <property type="component" value="Chromosome"/>
</dbReference>
<keyword evidence="4" id="KW-1185">Reference proteome</keyword>
<dbReference type="STRING" id="693979.Bache_0829"/>
<evidence type="ECO:0000313" key="4">
    <source>
        <dbReference type="Proteomes" id="UP000008630"/>
    </source>
</evidence>
<dbReference type="OrthoDB" id="1000417at2"/>
<feature type="domain" description="PG-1098 ferredoxin-like" evidence="2">
    <location>
        <begin position="296"/>
        <end position="339"/>
    </location>
</feature>
<feature type="domain" description="THUMP-like" evidence="1">
    <location>
        <begin position="340"/>
        <end position="410"/>
    </location>
</feature>
<reference key="1">
    <citation type="submission" date="2010-11" db="EMBL/GenBank/DDBJ databases">
        <title>The complete genome of Bacteroides helcogenes P 36-108.</title>
        <authorList>
            <consortium name="US DOE Joint Genome Institute (JGI-PGF)"/>
            <person name="Lucas S."/>
            <person name="Copeland A."/>
            <person name="Lapidus A."/>
            <person name="Bruce D."/>
            <person name="Goodwin L."/>
            <person name="Pitluck S."/>
            <person name="Kyrpides N."/>
            <person name="Mavromatis K."/>
            <person name="Ivanova N."/>
            <person name="Zeytun A."/>
            <person name="Brettin T."/>
            <person name="Detter J.C."/>
            <person name="Tapia R."/>
            <person name="Han C."/>
            <person name="Land M."/>
            <person name="Hauser L."/>
            <person name="Markowitz V."/>
            <person name="Cheng J.-F."/>
            <person name="Hugenholtz P."/>
            <person name="Woyke T."/>
            <person name="Wu D."/>
            <person name="Gronow S."/>
            <person name="Wellnitz S."/>
            <person name="Brambilla E."/>
            <person name="Klenk H.-P."/>
            <person name="Eisen J.A."/>
        </authorList>
    </citation>
    <scope>NUCLEOTIDE SEQUENCE</scope>
    <source>
        <strain>P 36-108</strain>
    </source>
</reference>
<dbReference type="SUPFAM" id="SSF53335">
    <property type="entry name" value="S-adenosyl-L-methionine-dependent methyltransferases"/>
    <property type="match status" value="1"/>
</dbReference>
<dbReference type="Gene3D" id="1.10.10.1110">
    <property type="entry name" value="Methyltransferase PG1098, N-terminal domain"/>
    <property type="match status" value="1"/>
</dbReference>
<dbReference type="Gene3D" id="3.40.50.150">
    <property type="entry name" value="Vaccinia Virus protein VP39"/>
    <property type="match status" value="1"/>
</dbReference>
<dbReference type="HOGENOM" id="CLU_038123_0_0_10"/>
<accession>E6SPF7</accession>
<dbReference type="InterPro" id="IPR054168">
    <property type="entry name" value="PG_1098_Fer"/>
</dbReference>
<dbReference type="KEGG" id="bhl:Bache_0829"/>
<protein>
    <submittedName>
        <fullName evidence="3">Uncharacterized protein</fullName>
    </submittedName>
</protein>
<dbReference type="InterPro" id="IPR029063">
    <property type="entry name" value="SAM-dependent_MTases_sf"/>
</dbReference>
<dbReference type="RefSeq" id="WP_013546460.1">
    <property type="nucleotide sequence ID" value="NC_014933.1"/>
</dbReference>
<proteinExistence type="predicted"/>
<gene>
    <name evidence="3" type="ordered locus">Bache_0829</name>
</gene>
<evidence type="ECO:0000259" key="1">
    <source>
        <dbReference type="Pfam" id="PF18096"/>
    </source>
</evidence>